<dbReference type="OMA" id="RSIMRRX"/>
<dbReference type="RefSeq" id="XP_004994599.1">
    <property type="nucleotide sequence ID" value="XM_004994542.1"/>
</dbReference>
<organism evidence="3">
    <name type="scientific">Salpingoeca rosetta (strain ATCC 50818 / BSB-021)</name>
    <dbReference type="NCBI Taxonomy" id="946362"/>
    <lineage>
        <taxon>Eukaryota</taxon>
        <taxon>Choanoflagellata</taxon>
        <taxon>Craspedida</taxon>
        <taxon>Salpingoecidae</taxon>
        <taxon>Salpingoeca</taxon>
    </lineage>
</organism>
<dbReference type="Proteomes" id="UP000007799">
    <property type="component" value="Unassembled WGS sequence"/>
</dbReference>
<evidence type="ECO:0000313" key="2">
    <source>
        <dbReference type="EMBL" id="EGD72776.1"/>
    </source>
</evidence>
<evidence type="ECO:0000259" key="1">
    <source>
        <dbReference type="Pfam" id="PF07727"/>
    </source>
</evidence>
<dbReference type="InParanoid" id="F2U8R8"/>
<keyword evidence="3" id="KW-1185">Reference proteome</keyword>
<dbReference type="AlphaFoldDB" id="F2U8R8"/>
<dbReference type="InterPro" id="IPR013103">
    <property type="entry name" value="RVT_2"/>
</dbReference>
<dbReference type="EMBL" id="GL832964">
    <property type="protein sequence ID" value="EGD72776.1"/>
    <property type="molecule type" value="Genomic_DNA"/>
</dbReference>
<reference evidence="2" key="1">
    <citation type="submission" date="2009-08" db="EMBL/GenBank/DDBJ databases">
        <title>Annotation of Salpingoeca rosetta.</title>
        <authorList>
            <consortium name="The Broad Institute Genome Sequencing Platform"/>
            <person name="Russ C."/>
            <person name="Cuomo C."/>
            <person name="Burger G."/>
            <person name="Gray M.W."/>
            <person name="Holland P.W.H."/>
            <person name="King N."/>
            <person name="Lang F.B.F."/>
            <person name="Roger A.J."/>
            <person name="Ruiz-Trillo I."/>
            <person name="Young S.K."/>
            <person name="Zeng Q."/>
            <person name="Gargeya S."/>
            <person name="Alvarado L."/>
            <person name="Berlin A."/>
            <person name="Chapman S.B."/>
            <person name="Chen Z."/>
            <person name="Freedman E."/>
            <person name="Gellesch M."/>
            <person name="Goldberg J."/>
            <person name="Griggs A."/>
            <person name="Gujja S."/>
            <person name="Heilman E."/>
            <person name="Heiman D."/>
            <person name="Howarth C."/>
            <person name="Mehta T."/>
            <person name="Neiman D."/>
            <person name="Pearson M."/>
            <person name="Roberts A."/>
            <person name="Saif S."/>
            <person name="Shea T."/>
            <person name="Shenoy N."/>
            <person name="Sisk P."/>
            <person name="Stolte C."/>
            <person name="Sykes S."/>
            <person name="White J."/>
            <person name="Yandava C."/>
            <person name="Haas B."/>
            <person name="Nusbaum C."/>
            <person name="Birren B."/>
        </authorList>
    </citation>
    <scope>NUCLEOTIDE SEQUENCE [LARGE SCALE GENOMIC DNA]</scope>
    <source>
        <strain evidence="2">ATCC 50818</strain>
    </source>
</reference>
<dbReference type="OrthoDB" id="7696924at2759"/>
<sequence>MVVVLLLETYCLGKRAPTRFKARWVAKGFSQRPGIDFDQTYAPTPAAKTILTVLAVSLQRRHQLHQLDFKSAYLQADLKEELYMELPPHFTDIGDGAQRYAGKVCRLLKPLYGLKQAGRAWAKKLL</sequence>
<gene>
    <name evidence="2" type="ORF">PTSG_12184</name>
</gene>
<name>F2U8R8_SALR5</name>
<accession>F2U8R8</accession>
<dbReference type="Pfam" id="PF07727">
    <property type="entry name" value="RVT_2"/>
    <property type="match status" value="1"/>
</dbReference>
<protein>
    <recommendedName>
        <fullName evidence="1">Reverse transcriptase Ty1/copia-type domain-containing protein</fullName>
    </recommendedName>
</protein>
<dbReference type="GeneID" id="16075182"/>
<feature type="domain" description="Reverse transcriptase Ty1/copia-type" evidence="1">
    <location>
        <begin position="18"/>
        <end position="125"/>
    </location>
</feature>
<dbReference type="STRING" id="946362.F2U8R8"/>
<proteinExistence type="predicted"/>
<evidence type="ECO:0000313" key="3">
    <source>
        <dbReference type="Proteomes" id="UP000007799"/>
    </source>
</evidence>
<dbReference type="eggNOG" id="KOG0017">
    <property type="taxonomic scope" value="Eukaryota"/>
</dbReference>
<dbReference type="KEGG" id="sre:PTSG_12184"/>